<evidence type="ECO:0000259" key="1">
    <source>
        <dbReference type="Pfam" id="PF13625"/>
    </source>
</evidence>
<reference evidence="2 3" key="1">
    <citation type="submission" date="2018-09" db="EMBL/GenBank/DDBJ databases">
        <title>Optimization and identification of Corynebacterium falsenii FN1-14 from fish paste.</title>
        <authorList>
            <person name="Daroonpunt R."/>
            <person name="Tanasupawat S."/>
        </authorList>
    </citation>
    <scope>NUCLEOTIDE SEQUENCE [LARGE SCALE GENOMIC DNA]</scope>
    <source>
        <strain evidence="2 3">FN1-14</strain>
    </source>
</reference>
<sequence>MTWSISQVAWAQVWDEAARVGLVATPTRRASSRGVDVPMVPTRAATALADTLDRVRAGDCSDPVADLAERLESVLPAPVDTLIIQADHTIMAPGLLSADDAAMLARIADQESAGMASVWRVSKESLLRALGGGASADEILEFLQSKAMGGASGVPQSLSYLIADAQRALAEGAATPTRRAFGGDGMDDMAAVLVEAPRRAWQGPDAESLAELDRTIDAAVEAFRRSVADIQDGLGGAGGPGGAGGAGSPQVVTDLRGMMSALKNAYASGTIVELAYANRQGEPVHDRVSVVMMSPSVIAVVSEISGESFTLQPHRLTSVANA</sequence>
<name>A0A418Q5S2_9CORY</name>
<dbReference type="InterPro" id="IPR032830">
    <property type="entry name" value="XPB/Ssl2_N"/>
</dbReference>
<organism evidence="2 3">
    <name type="scientific">Corynebacterium falsenii</name>
    <dbReference type="NCBI Taxonomy" id="108486"/>
    <lineage>
        <taxon>Bacteria</taxon>
        <taxon>Bacillati</taxon>
        <taxon>Actinomycetota</taxon>
        <taxon>Actinomycetes</taxon>
        <taxon>Mycobacteriales</taxon>
        <taxon>Corynebacteriaceae</taxon>
        <taxon>Corynebacterium</taxon>
    </lineage>
</organism>
<dbReference type="AlphaFoldDB" id="A0A418Q5S2"/>
<dbReference type="STRING" id="1451189.CFAL_02515"/>
<feature type="domain" description="Helicase XPB/Ssl2 N-terminal" evidence="1">
    <location>
        <begin position="82"/>
        <end position="167"/>
    </location>
</feature>
<comment type="caution">
    <text evidence="2">The sequence shown here is derived from an EMBL/GenBank/DDBJ whole genome shotgun (WGS) entry which is preliminary data.</text>
</comment>
<keyword evidence="3" id="KW-1185">Reference proteome</keyword>
<evidence type="ECO:0000313" key="2">
    <source>
        <dbReference type="EMBL" id="RIX34016.1"/>
    </source>
</evidence>
<dbReference type="Pfam" id="PF13625">
    <property type="entry name" value="Helicase_C_3"/>
    <property type="match status" value="1"/>
</dbReference>
<proteinExistence type="predicted"/>
<accession>A0A418Q5S2</accession>
<gene>
    <name evidence="2" type="ORF">D3M95_08970</name>
</gene>
<dbReference type="Proteomes" id="UP000285278">
    <property type="component" value="Unassembled WGS sequence"/>
</dbReference>
<dbReference type="EMBL" id="QXJK01000010">
    <property type="protein sequence ID" value="RIX34016.1"/>
    <property type="molecule type" value="Genomic_DNA"/>
</dbReference>
<protein>
    <recommendedName>
        <fullName evidence="1">Helicase XPB/Ssl2 N-terminal domain-containing protein</fullName>
    </recommendedName>
</protein>
<evidence type="ECO:0000313" key="3">
    <source>
        <dbReference type="Proteomes" id="UP000285278"/>
    </source>
</evidence>